<dbReference type="Proteomes" id="UP000291562">
    <property type="component" value="Chromosome"/>
</dbReference>
<dbReference type="RefSeq" id="WP_129834991.1">
    <property type="nucleotide sequence ID" value="NZ_CP035704.1"/>
</dbReference>
<feature type="transmembrane region" description="Helical" evidence="5">
    <location>
        <begin position="104"/>
        <end position="123"/>
    </location>
</feature>
<name>A0A411HML8_9GAMM</name>
<keyword evidence="3 5" id="KW-1133">Transmembrane helix</keyword>
<organism evidence="6 7">
    <name type="scientific">Pseudolysobacter antarcticus</name>
    <dbReference type="NCBI Taxonomy" id="2511995"/>
    <lineage>
        <taxon>Bacteria</taxon>
        <taxon>Pseudomonadati</taxon>
        <taxon>Pseudomonadota</taxon>
        <taxon>Gammaproteobacteria</taxon>
        <taxon>Lysobacterales</taxon>
        <taxon>Rhodanobacteraceae</taxon>
        <taxon>Pseudolysobacter</taxon>
    </lineage>
</organism>
<keyword evidence="2 5" id="KW-0812">Transmembrane</keyword>
<accession>A0A411HML8</accession>
<keyword evidence="7" id="KW-1185">Reference proteome</keyword>
<evidence type="ECO:0000256" key="1">
    <source>
        <dbReference type="ARBA" id="ARBA00004141"/>
    </source>
</evidence>
<reference evidence="6 7" key="1">
    <citation type="submission" date="2019-01" db="EMBL/GenBank/DDBJ databases">
        <title>Pseudolysobacter antarctica gen. nov., sp. nov., isolated from Fildes Peninsula, Antarctica.</title>
        <authorList>
            <person name="Wei Z."/>
            <person name="Peng F."/>
        </authorList>
    </citation>
    <scope>NUCLEOTIDE SEQUENCE [LARGE SCALE GENOMIC DNA]</scope>
    <source>
        <strain evidence="6 7">AQ6-296</strain>
    </source>
</reference>
<dbReference type="OrthoDB" id="464934at2"/>
<comment type="subcellular location">
    <subcellularLocation>
        <location evidence="1">Membrane</location>
        <topology evidence="1">Multi-pass membrane protein</topology>
    </subcellularLocation>
</comment>
<dbReference type="InterPro" id="IPR001129">
    <property type="entry name" value="Membr-assoc_MAPEG"/>
</dbReference>
<dbReference type="Pfam" id="PF01124">
    <property type="entry name" value="MAPEG"/>
    <property type="match status" value="1"/>
</dbReference>
<dbReference type="KEGG" id="xbc:ELE36_15890"/>
<dbReference type="InterPro" id="IPR023352">
    <property type="entry name" value="MAPEG-like_dom_sf"/>
</dbReference>
<evidence type="ECO:0000256" key="4">
    <source>
        <dbReference type="ARBA" id="ARBA00023136"/>
    </source>
</evidence>
<sequence length="127" mass="14402">MHYVELVALLALLQFLIFIVLVGRARGRYGIKAPATSGHEIFDRYFRVQQNTQENLLMFLPALWIAAAYWNPLWVAAVGAIYLVGRVWYCVGYVRDPRSRAMGYLLTAIPIVVLLLAALYGVVRTMI</sequence>
<dbReference type="GO" id="GO:0016020">
    <property type="term" value="C:membrane"/>
    <property type="evidence" value="ECO:0007669"/>
    <property type="project" value="UniProtKB-SubCell"/>
</dbReference>
<dbReference type="GO" id="GO:0004602">
    <property type="term" value="F:glutathione peroxidase activity"/>
    <property type="evidence" value="ECO:0007669"/>
    <property type="project" value="TreeGrafter"/>
</dbReference>
<dbReference type="PANTHER" id="PTHR10250">
    <property type="entry name" value="MICROSOMAL GLUTATHIONE S-TRANSFERASE"/>
    <property type="match status" value="1"/>
</dbReference>
<feature type="transmembrane region" description="Helical" evidence="5">
    <location>
        <begin position="6"/>
        <end position="23"/>
    </location>
</feature>
<dbReference type="SUPFAM" id="SSF161084">
    <property type="entry name" value="MAPEG domain-like"/>
    <property type="match status" value="1"/>
</dbReference>
<keyword evidence="4 5" id="KW-0472">Membrane</keyword>
<dbReference type="GO" id="GO:0004364">
    <property type="term" value="F:glutathione transferase activity"/>
    <property type="evidence" value="ECO:0007669"/>
    <property type="project" value="TreeGrafter"/>
</dbReference>
<dbReference type="PANTHER" id="PTHR10250:SF15">
    <property type="entry name" value="MICROSOMAL GLUTATHIONE S-TRANSFERASE-RELATED"/>
    <property type="match status" value="1"/>
</dbReference>
<dbReference type="AlphaFoldDB" id="A0A411HML8"/>
<dbReference type="InterPro" id="IPR050997">
    <property type="entry name" value="MAPEG"/>
</dbReference>
<gene>
    <name evidence="6" type="ORF">ELE36_15890</name>
</gene>
<dbReference type="EMBL" id="CP035704">
    <property type="protein sequence ID" value="QBB71716.1"/>
    <property type="molecule type" value="Genomic_DNA"/>
</dbReference>
<feature type="transmembrane region" description="Helical" evidence="5">
    <location>
        <begin position="56"/>
        <end position="84"/>
    </location>
</feature>
<evidence type="ECO:0000256" key="3">
    <source>
        <dbReference type="ARBA" id="ARBA00022989"/>
    </source>
</evidence>
<protein>
    <submittedName>
        <fullName evidence="6">MAPEG family protein</fullName>
    </submittedName>
</protein>
<dbReference type="Gene3D" id="1.20.120.550">
    <property type="entry name" value="Membrane associated eicosanoid/glutathione metabolism-like domain"/>
    <property type="match status" value="1"/>
</dbReference>
<proteinExistence type="predicted"/>
<evidence type="ECO:0000313" key="7">
    <source>
        <dbReference type="Proteomes" id="UP000291562"/>
    </source>
</evidence>
<evidence type="ECO:0000256" key="5">
    <source>
        <dbReference type="SAM" id="Phobius"/>
    </source>
</evidence>
<evidence type="ECO:0000256" key="2">
    <source>
        <dbReference type="ARBA" id="ARBA00022692"/>
    </source>
</evidence>
<dbReference type="GO" id="GO:0006691">
    <property type="term" value="P:leukotriene metabolic process"/>
    <property type="evidence" value="ECO:0007669"/>
    <property type="project" value="UniProtKB-ARBA"/>
</dbReference>
<evidence type="ECO:0000313" key="6">
    <source>
        <dbReference type="EMBL" id="QBB71716.1"/>
    </source>
</evidence>